<keyword evidence="3" id="KW-1185">Reference proteome</keyword>
<reference evidence="2" key="1">
    <citation type="submission" date="2023-03" db="EMBL/GenBank/DDBJ databases">
        <authorList>
            <person name="Julca I."/>
        </authorList>
    </citation>
    <scope>NUCLEOTIDE SEQUENCE</scope>
</reference>
<organism evidence="2 3">
    <name type="scientific">Oldenlandia corymbosa var. corymbosa</name>
    <dbReference type="NCBI Taxonomy" id="529605"/>
    <lineage>
        <taxon>Eukaryota</taxon>
        <taxon>Viridiplantae</taxon>
        <taxon>Streptophyta</taxon>
        <taxon>Embryophyta</taxon>
        <taxon>Tracheophyta</taxon>
        <taxon>Spermatophyta</taxon>
        <taxon>Magnoliopsida</taxon>
        <taxon>eudicotyledons</taxon>
        <taxon>Gunneridae</taxon>
        <taxon>Pentapetalae</taxon>
        <taxon>asterids</taxon>
        <taxon>lamiids</taxon>
        <taxon>Gentianales</taxon>
        <taxon>Rubiaceae</taxon>
        <taxon>Rubioideae</taxon>
        <taxon>Spermacoceae</taxon>
        <taxon>Hedyotis-Oldenlandia complex</taxon>
        <taxon>Oldenlandia</taxon>
    </lineage>
</organism>
<dbReference type="CDD" id="cd06222">
    <property type="entry name" value="RNase_H_like"/>
    <property type="match status" value="1"/>
</dbReference>
<name>A0AAV1DYP5_OLDCO</name>
<dbReference type="Pfam" id="PF13456">
    <property type="entry name" value="RVT_3"/>
    <property type="match status" value="1"/>
</dbReference>
<dbReference type="AlphaFoldDB" id="A0AAV1DYP5"/>
<dbReference type="PANTHER" id="PTHR47723">
    <property type="entry name" value="OS05G0353850 PROTEIN"/>
    <property type="match status" value="1"/>
</dbReference>
<dbReference type="InterPro" id="IPR036397">
    <property type="entry name" value="RNaseH_sf"/>
</dbReference>
<dbReference type="PANTHER" id="PTHR47723:SF13">
    <property type="entry name" value="PUTATIVE-RELATED"/>
    <property type="match status" value="1"/>
</dbReference>
<dbReference type="InterPro" id="IPR044730">
    <property type="entry name" value="RNase_H-like_dom_plant"/>
</dbReference>
<dbReference type="Proteomes" id="UP001161247">
    <property type="component" value="Chromosome 7"/>
</dbReference>
<dbReference type="InterPro" id="IPR002156">
    <property type="entry name" value="RNaseH_domain"/>
</dbReference>
<gene>
    <name evidence="2" type="ORF">OLC1_LOCUS19408</name>
</gene>
<evidence type="ECO:0000259" key="1">
    <source>
        <dbReference type="Pfam" id="PF13456"/>
    </source>
</evidence>
<proteinExistence type="predicted"/>
<feature type="domain" description="RNase H type-1" evidence="1">
    <location>
        <begin position="15"/>
        <end position="112"/>
    </location>
</feature>
<sequence>MIHWLPPPGGTYKVNIDGVFHVGTGHTRAGGLIRDHLGRWAGGFNMNIGFAMVTGAELWGLLQGLMLAWNMGLRWIQAEVDSESVIKCIGEERQNHGLHAGIIAGIQELKQRD</sequence>
<evidence type="ECO:0000313" key="2">
    <source>
        <dbReference type="EMBL" id="CAI9112162.1"/>
    </source>
</evidence>
<dbReference type="EMBL" id="OX459124">
    <property type="protein sequence ID" value="CAI9112162.1"/>
    <property type="molecule type" value="Genomic_DNA"/>
</dbReference>
<dbReference type="InterPro" id="IPR012337">
    <property type="entry name" value="RNaseH-like_sf"/>
</dbReference>
<dbReference type="Gene3D" id="3.30.420.10">
    <property type="entry name" value="Ribonuclease H-like superfamily/Ribonuclease H"/>
    <property type="match status" value="1"/>
</dbReference>
<dbReference type="GO" id="GO:0003676">
    <property type="term" value="F:nucleic acid binding"/>
    <property type="evidence" value="ECO:0007669"/>
    <property type="project" value="InterPro"/>
</dbReference>
<dbReference type="SUPFAM" id="SSF53098">
    <property type="entry name" value="Ribonuclease H-like"/>
    <property type="match status" value="1"/>
</dbReference>
<protein>
    <submittedName>
        <fullName evidence="2">OLC1v1012555C1</fullName>
    </submittedName>
</protein>
<dbReference type="InterPro" id="IPR053151">
    <property type="entry name" value="RNase_H-like"/>
</dbReference>
<dbReference type="GO" id="GO:0004523">
    <property type="term" value="F:RNA-DNA hybrid ribonuclease activity"/>
    <property type="evidence" value="ECO:0007669"/>
    <property type="project" value="InterPro"/>
</dbReference>
<accession>A0AAV1DYP5</accession>
<evidence type="ECO:0000313" key="3">
    <source>
        <dbReference type="Proteomes" id="UP001161247"/>
    </source>
</evidence>